<dbReference type="EMBL" id="HE573023">
    <property type="protein sequence ID" value="CCC48829.1"/>
    <property type="molecule type" value="Genomic_DNA"/>
</dbReference>
<sequence length="363" mass="42051">MGKHFFYKSEGAAPVEDTSNEALPGGGERARWYGTGETRYKVLLTVNGNACSEFYVPFLNGSPTPDPVVVPLSQEPIRRMARRYNGMYELMFVMSLKDTDIAGDARWRTVCNLELNGNKHYLGPLLFSDPPAESAMLVEEVPSKLTLYFAIETRVPVGEKAASYLELLLAAHVAVILAANPYGGSMAFSHLRNDVSWLPFFTDSTKRFSKWKKFILYISGYYNMWCTFHYTPQEIKQYGFYDTESHRELRVVSKRYETMRLEGDLARNELRCDADREFRQKICELKGTSSEEEALQKLKNNDLEQIRNWRSYKTLVSRNYKHLWEEKIRGEGQCYLYDKYHPLRMDYKRKGVRALTIVGPEHV</sequence>
<dbReference type="AlphaFoldDB" id="G0TXY5"/>
<reference evidence="1" key="1">
    <citation type="journal article" date="2012" name="Proc. Natl. Acad. Sci. U.S.A.">
        <title>Antigenic diversity is generated by distinct evolutionary mechanisms in African trypanosome species.</title>
        <authorList>
            <person name="Jackson A.P."/>
            <person name="Berry A."/>
            <person name="Aslett M."/>
            <person name="Allison H.C."/>
            <person name="Burton P."/>
            <person name="Vavrova-Anderson J."/>
            <person name="Brown R."/>
            <person name="Browne H."/>
            <person name="Corton N."/>
            <person name="Hauser H."/>
            <person name="Gamble J."/>
            <person name="Gilderthorp R."/>
            <person name="Marcello L."/>
            <person name="McQuillan J."/>
            <person name="Otto T.D."/>
            <person name="Quail M.A."/>
            <person name="Sanders M.J."/>
            <person name="van Tonder A."/>
            <person name="Ginger M.L."/>
            <person name="Field M.C."/>
            <person name="Barry J.D."/>
            <person name="Hertz-Fowler C."/>
            <person name="Berriman M."/>
        </authorList>
    </citation>
    <scope>NUCLEOTIDE SEQUENCE</scope>
    <source>
        <strain evidence="1">Y486</strain>
    </source>
</reference>
<accession>G0TXY5</accession>
<name>G0TXY5_TRYVY</name>
<proteinExistence type="predicted"/>
<organism evidence="1">
    <name type="scientific">Trypanosoma vivax (strain Y486)</name>
    <dbReference type="NCBI Taxonomy" id="1055687"/>
    <lineage>
        <taxon>Eukaryota</taxon>
        <taxon>Discoba</taxon>
        <taxon>Euglenozoa</taxon>
        <taxon>Kinetoplastea</taxon>
        <taxon>Metakinetoplastina</taxon>
        <taxon>Trypanosomatida</taxon>
        <taxon>Trypanosomatidae</taxon>
        <taxon>Trypanosoma</taxon>
        <taxon>Duttonella</taxon>
    </lineage>
</organism>
<dbReference type="VEuPathDB" id="TriTrypDB:TvY486_0701670"/>
<evidence type="ECO:0000313" key="1">
    <source>
        <dbReference type="EMBL" id="CCC48829.1"/>
    </source>
</evidence>
<protein>
    <submittedName>
        <fullName evidence="1">Uncharacterized protein</fullName>
    </submittedName>
</protein>
<gene>
    <name evidence="1" type="ORF">TVY486_0701670</name>
</gene>